<organism evidence="1 2">
    <name type="scientific">Candidatus Nitrotoga arctica</name>
    <dbReference type="NCBI Taxonomy" id="453162"/>
    <lineage>
        <taxon>Bacteria</taxon>
        <taxon>Pseudomonadati</taxon>
        <taxon>Pseudomonadota</taxon>
        <taxon>Betaproteobacteria</taxon>
        <taxon>Nitrosomonadales</taxon>
        <taxon>Gallionellaceae</taxon>
        <taxon>Candidatus Nitrotoga</taxon>
    </lineage>
</organism>
<proteinExistence type="predicted"/>
<dbReference type="EMBL" id="OU912926">
    <property type="protein sequence ID" value="CAG9933698.1"/>
    <property type="molecule type" value="Genomic_DNA"/>
</dbReference>
<protein>
    <submittedName>
        <fullName evidence="1">Uncharacterized protein</fullName>
    </submittedName>
</protein>
<gene>
    <name evidence="1" type="ORF">NTG6680_2449</name>
</gene>
<dbReference type="Proteomes" id="UP000839052">
    <property type="component" value="Chromosome"/>
</dbReference>
<keyword evidence="2" id="KW-1185">Reference proteome</keyword>
<sequence length="46" mass="5231">MVVDSLSKVSVDNATDYINVIKFIRILVFLAITLRKHELSPGYTYS</sequence>
<name>A0ABN8ALT0_9PROT</name>
<reference evidence="1 2" key="1">
    <citation type="submission" date="2021-10" db="EMBL/GenBank/DDBJ databases">
        <authorList>
            <person name="Koch H."/>
        </authorList>
    </citation>
    <scope>NUCLEOTIDE SEQUENCE [LARGE SCALE GENOMIC DNA]</scope>
    <source>
        <strain evidence="1">6680</strain>
    </source>
</reference>
<evidence type="ECO:0000313" key="2">
    <source>
        <dbReference type="Proteomes" id="UP000839052"/>
    </source>
</evidence>
<evidence type="ECO:0000313" key="1">
    <source>
        <dbReference type="EMBL" id="CAG9933698.1"/>
    </source>
</evidence>
<accession>A0ABN8ALT0</accession>